<evidence type="ECO:0000256" key="1">
    <source>
        <dbReference type="SAM" id="Coils"/>
    </source>
</evidence>
<gene>
    <name evidence="2" type="ORF">OXD698_LOCUS52622</name>
</gene>
<comment type="caution">
    <text evidence="2">The sequence shown here is derived from an EMBL/GenBank/DDBJ whole genome shotgun (WGS) entry which is preliminary data.</text>
</comment>
<proteinExistence type="predicted"/>
<evidence type="ECO:0000313" key="3">
    <source>
        <dbReference type="Proteomes" id="UP000663844"/>
    </source>
</evidence>
<feature type="non-terminal residue" evidence="2">
    <location>
        <position position="1"/>
    </location>
</feature>
<feature type="coiled-coil region" evidence="1">
    <location>
        <begin position="20"/>
        <end position="96"/>
    </location>
</feature>
<dbReference type="GO" id="GO:0005783">
    <property type="term" value="C:endoplasmic reticulum"/>
    <property type="evidence" value="ECO:0007669"/>
    <property type="project" value="TreeGrafter"/>
</dbReference>
<dbReference type="AlphaFoldDB" id="A0A820QD21"/>
<name>A0A820QD21_9BILA</name>
<dbReference type="EMBL" id="CAJOAZ010028857">
    <property type="protein sequence ID" value="CAF4420757.1"/>
    <property type="molecule type" value="Genomic_DNA"/>
</dbReference>
<protein>
    <submittedName>
        <fullName evidence="2">Uncharacterized protein</fullName>
    </submittedName>
</protein>
<dbReference type="PANTHER" id="PTHR46515">
    <property type="entry name" value="TATA ELEMENT MODULATORY FACTOR TMF1"/>
    <property type="match status" value="1"/>
</dbReference>
<dbReference type="GO" id="GO:0005794">
    <property type="term" value="C:Golgi apparatus"/>
    <property type="evidence" value="ECO:0007669"/>
    <property type="project" value="TreeGrafter"/>
</dbReference>
<keyword evidence="1" id="KW-0175">Coiled coil</keyword>
<dbReference type="Proteomes" id="UP000663844">
    <property type="component" value="Unassembled WGS sequence"/>
</dbReference>
<dbReference type="InterPro" id="IPR052602">
    <property type="entry name" value="Growth_transcription_reg"/>
</dbReference>
<organism evidence="2 3">
    <name type="scientific">Adineta steineri</name>
    <dbReference type="NCBI Taxonomy" id="433720"/>
    <lineage>
        <taxon>Eukaryota</taxon>
        <taxon>Metazoa</taxon>
        <taxon>Spiralia</taxon>
        <taxon>Gnathifera</taxon>
        <taxon>Rotifera</taxon>
        <taxon>Eurotatoria</taxon>
        <taxon>Bdelloidea</taxon>
        <taxon>Adinetida</taxon>
        <taxon>Adinetidae</taxon>
        <taxon>Adineta</taxon>
    </lineage>
</organism>
<evidence type="ECO:0000313" key="2">
    <source>
        <dbReference type="EMBL" id="CAF4420757.1"/>
    </source>
</evidence>
<sequence>QHTNIIKKLRAKEKENDAHQTLLNTRIDKLTAELDDAKKNLLEKEENEKQLKETVKKLEKSAVHYEKECISIKSLYEDVEEQIRSTKVALENSYKERAELNKTKAAT</sequence>
<accession>A0A820QD21</accession>
<reference evidence="2" key="1">
    <citation type="submission" date="2021-02" db="EMBL/GenBank/DDBJ databases">
        <authorList>
            <person name="Nowell W R."/>
        </authorList>
    </citation>
    <scope>NUCLEOTIDE SEQUENCE</scope>
</reference>
<feature type="non-terminal residue" evidence="2">
    <location>
        <position position="107"/>
    </location>
</feature>
<dbReference type="PANTHER" id="PTHR46515:SF1">
    <property type="entry name" value="TATA ELEMENT MODULATORY FACTOR"/>
    <property type="match status" value="1"/>
</dbReference>